<organism evidence="4 5">
    <name type="scientific">Chelatococcus reniformis</name>
    <dbReference type="NCBI Taxonomy" id="1494448"/>
    <lineage>
        <taxon>Bacteria</taxon>
        <taxon>Pseudomonadati</taxon>
        <taxon>Pseudomonadota</taxon>
        <taxon>Alphaproteobacteria</taxon>
        <taxon>Hyphomicrobiales</taxon>
        <taxon>Chelatococcaceae</taxon>
        <taxon>Chelatococcus</taxon>
    </lineage>
</organism>
<evidence type="ECO:0000313" key="5">
    <source>
        <dbReference type="Proteomes" id="UP000637002"/>
    </source>
</evidence>
<comment type="function">
    <text evidence="2">With LigD forms a non-homologous end joining (NHEJ) DNA repair enzyme, which repairs dsDNA breaks with reduced fidelity. Binds linear dsDNA with 5'- and 3'- overhangs but not closed circular dsDNA nor ssDNA. Recruits and stimulates the ligase activity of LigD.</text>
</comment>
<evidence type="ECO:0000256" key="2">
    <source>
        <dbReference type="HAMAP-Rule" id="MF_01875"/>
    </source>
</evidence>
<dbReference type="PIRSF" id="PIRSF006493">
    <property type="entry name" value="Prok_Ku"/>
    <property type="match status" value="1"/>
</dbReference>
<dbReference type="RefSeq" id="WP_188608958.1">
    <property type="nucleotide sequence ID" value="NZ_BMGG01000003.1"/>
</dbReference>
<dbReference type="GO" id="GO:0003690">
    <property type="term" value="F:double-stranded DNA binding"/>
    <property type="evidence" value="ECO:0007669"/>
    <property type="project" value="UniProtKB-UniRule"/>
</dbReference>
<dbReference type="HAMAP" id="MF_01875">
    <property type="entry name" value="Prokaryotic_Ku"/>
    <property type="match status" value="1"/>
</dbReference>
<protein>
    <recommendedName>
        <fullName evidence="2">Non-homologous end joining protein Ku</fullName>
    </recommendedName>
</protein>
<dbReference type="NCBIfam" id="TIGR02772">
    <property type="entry name" value="Ku_bact"/>
    <property type="match status" value="1"/>
</dbReference>
<gene>
    <name evidence="2 4" type="primary">ku</name>
    <name evidence="4" type="ORF">GCM10010994_19500</name>
</gene>
<reference evidence="4" key="2">
    <citation type="submission" date="2020-09" db="EMBL/GenBank/DDBJ databases">
        <authorList>
            <person name="Sun Q."/>
            <person name="Zhou Y."/>
        </authorList>
    </citation>
    <scope>NUCLEOTIDE SEQUENCE</scope>
    <source>
        <strain evidence="4">CGMCC 1.12919</strain>
    </source>
</reference>
<dbReference type="InterPro" id="IPR006164">
    <property type="entry name" value="DNA_bd_Ku70/Ku80"/>
</dbReference>
<dbReference type="SUPFAM" id="SSF100939">
    <property type="entry name" value="SPOC domain-like"/>
    <property type="match status" value="1"/>
</dbReference>
<proteinExistence type="inferred from homology"/>
<dbReference type="PANTHER" id="PTHR41251:SF1">
    <property type="entry name" value="NON-HOMOLOGOUS END JOINING PROTEIN KU"/>
    <property type="match status" value="1"/>
</dbReference>
<keyword evidence="2" id="KW-0227">DNA damage</keyword>
<evidence type="ECO:0000313" key="4">
    <source>
        <dbReference type="EMBL" id="GGC61002.1"/>
    </source>
</evidence>
<dbReference type="SMART" id="SM00559">
    <property type="entry name" value="Ku78"/>
    <property type="match status" value="1"/>
</dbReference>
<comment type="similarity">
    <text evidence="2">Belongs to the prokaryotic Ku family.</text>
</comment>
<dbReference type="PANTHER" id="PTHR41251">
    <property type="entry name" value="NON-HOMOLOGOUS END JOINING PROTEIN KU"/>
    <property type="match status" value="1"/>
</dbReference>
<reference evidence="4" key="1">
    <citation type="journal article" date="2014" name="Int. J. Syst. Evol. Microbiol.">
        <title>Complete genome sequence of Corynebacterium casei LMG S-19264T (=DSM 44701T), isolated from a smear-ripened cheese.</title>
        <authorList>
            <consortium name="US DOE Joint Genome Institute (JGI-PGF)"/>
            <person name="Walter F."/>
            <person name="Albersmeier A."/>
            <person name="Kalinowski J."/>
            <person name="Ruckert C."/>
        </authorList>
    </citation>
    <scope>NUCLEOTIDE SEQUENCE</scope>
    <source>
        <strain evidence="4">CGMCC 1.12919</strain>
    </source>
</reference>
<dbReference type="GO" id="GO:0006303">
    <property type="term" value="P:double-strand break repair via nonhomologous end joining"/>
    <property type="evidence" value="ECO:0007669"/>
    <property type="project" value="UniProtKB-UniRule"/>
</dbReference>
<evidence type="ECO:0000256" key="1">
    <source>
        <dbReference type="ARBA" id="ARBA00023125"/>
    </source>
</evidence>
<sequence>MAIRPYWKGYLKLSLVTCPVAMMPAQSEAEKVRFHTLNRRTENRVRSQYIDAETGEPVADGGQVKGYQRGEHDYVQLEEEDLESVALESTRTIDVQTFVPAGAITPVWLDAPYYLAPDDPVGEEAFSVIRDAMADTERVGISRLVLGRRERAVMLEPRDLGIVLWTLRFGDEVRDAELYFGDVAKEAPDPKVVDLMGRLIDQRTKHWDRKMVTDPVQERLRELIAAKNRGRPRPTAKAAPAGTPAKVIDIMDVLRKSIAQEAKTPKRPSRPQRPR</sequence>
<name>A0A916U704_9HYPH</name>
<keyword evidence="5" id="KW-1185">Reference proteome</keyword>
<comment type="caution">
    <text evidence="4">The sequence shown here is derived from an EMBL/GenBank/DDBJ whole genome shotgun (WGS) entry which is preliminary data.</text>
</comment>
<dbReference type="Proteomes" id="UP000637002">
    <property type="component" value="Unassembled WGS sequence"/>
</dbReference>
<comment type="subunit">
    <text evidence="2">Homodimer. Interacts with LigD.</text>
</comment>
<accession>A0A916U704</accession>
<dbReference type="InterPro" id="IPR016194">
    <property type="entry name" value="SPOC-like_C_dom_sf"/>
</dbReference>
<keyword evidence="2" id="KW-0234">DNA repair</keyword>
<dbReference type="InterPro" id="IPR009187">
    <property type="entry name" value="Prok_Ku"/>
</dbReference>
<dbReference type="CDD" id="cd00789">
    <property type="entry name" value="KU_like"/>
    <property type="match status" value="1"/>
</dbReference>
<dbReference type="Pfam" id="PF02735">
    <property type="entry name" value="Ku"/>
    <property type="match status" value="1"/>
</dbReference>
<keyword evidence="2" id="KW-0233">DNA recombination</keyword>
<dbReference type="AlphaFoldDB" id="A0A916U704"/>
<dbReference type="GO" id="GO:0006310">
    <property type="term" value="P:DNA recombination"/>
    <property type="evidence" value="ECO:0007669"/>
    <property type="project" value="UniProtKB-KW"/>
</dbReference>
<dbReference type="EMBL" id="BMGG01000003">
    <property type="protein sequence ID" value="GGC61002.1"/>
    <property type="molecule type" value="Genomic_DNA"/>
</dbReference>
<evidence type="ECO:0000259" key="3">
    <source>
        <dbReference type="SMART" id="SM00559"/>
    </source>
</evidence>
<dbReference type="Gene3D" id="2.40.290.10">
    <property type="match status" value="1"/>
</dbReference>
<keyword evidence="1 2" id="KW-0238">DNA-binding</keyword>
<feature type="domain" description="Ku" evidence="3">
    <location>
        <begin position="55"/>
        <end position="184"/>
    </location>
</feature>